<gene>
    <name evidence="1" type="ORF">BBK36DRAFT_1156848</name>
</gene>
<evidence type="ECO:0000313" key="2">
    <source>
        <dbReference type="Proteomes" id="UP000241546"/>
    </source>
</evidence>
<protein>
    <submittedName>
        <fullName evidence="1">Uncharacterized protein</fullName>
    </submittedName>
</protein>
<dbReference type="InterPro" id="IPR029063">
    <property type="entry name" value="SAM-dependent_MTases_sf"/>
</dbReference>
<dbReference type="OrthoDB" id="1606438at2759"/>
<dbReference type="GeneID" id="36602079"/>
<organism evidence="1 2">
    <name type="scientific">Trichoderma citrinoviride</name>
    <dbReference type="NCBI Taxonomy" id="58853"/>
    <lineage>
        <taxon>Eukaryota</taxon>
        <taxon>Fungi</taxon>
        <taxon>Dikarya</taxon>
        <taxon>Ascomycota</taxon>
        <taxon>Pezizomycotina</taxon>
        <taxon>Sordariomycetes</taxon>
        <taxon>Hypocreomycetidae</taxon>
        <taxon>Hypocreales</taxon>
        <taxon>Hypocreaceae</taxon>
        <taxon>Trichoderma</taxon>
    </lineage>
</organism>
<sequence>MKMIGLYNRSMMLDALHGVAARPFTRGLGWTMEEVEVYLVGVRRDLMDASQHGTQEIVVNHGALPEPGTAGYAGYVEDKNHDLFMQVTVNAREREPDVWRQLFAQADERFRFVDFWRPERLRMWFVEAEWTGE</sequence>
<accession>A0A2T4BH04</accession>
<evidence type="ECO:0000313" key="1">
    <source>
        <dbReference type="EMBL" id="PTB68592.1"/>
    </source>
</evidence>
<dbReference type="RefSeq" id="XP_024751912.1">
    <property type="nucleotide sequence ID" value="XM_024893961.1"/>
</dbReference>
<dbReference type="Proteomes" id="UP000241546">
    <property type="component" value="Unassembled WGS sequence"/>
</dbReference>
<proteinExistence type="predicted"/>
<keyword evidence="2" id="KW-1185">Reference proteome</keyword>
<dbReference type="AlphaFoldDB" id="A0A2T4BH04"/>
<dbReference type="EMBL" id="KZ680209">
    <property type="protein sequence ID" value="PTB68592.1"/>
    <property type="molecule type" value="Genomic_DNA"/>
</dbReference>
<reference evidence="2" key="1">
    <citation type="submission" date="2016-07" db="EMBL/GenBank/DDBJ databases">
        <title>Multiple horizontal gene transfer events from other fungi enriched the ability of initially mycotrophic Trichoderma (Ascomycota) to feed on dead plant biomass.</title>
        <authorList>
            <consortium name="DOE Joint Genome Institute"/>
            <person name="Atanasova L."/>
            <person name="Chenthamara K."/>
            <person name="Zhang J."/>
            <person name="Grujic M."/>
            <person name="Henrissat B."/>
            <person name="Kuo A."/>
            <person name="Aerts A."/>
            <person name="Salamov A."/>
            <person name="Lipzen A."/>
            <person name="Labutti K."/>
            <person name="Barry K."/>
            <person name="Miao Y."/>
            <person name="Rahimi M.J."/>
            <person name="Shen Q."/>
            <person name="Grigoriev I.V."/>
            <person name="Kubicek C.P."/>
            <person name="Druzhinina I.S."/>
        </authorList>
    </citation>
    <scope>NUCLEOTIDE SEQUENCE [LARGE SCALE GENOMIC DNA]</scope>
    <source>
        <strain evidence="2">TUCIM 6016</strain>
    </source>
</reference>
<dbReference type="Gene3D" id="3.40.50.150">
    <property type="entry name" value="Vaccinia Virus protein VP39"/>
    <property type="match status" value="1"/>
</dbReference>
<name>A0A2T4BH04_9HYPO</name>